<dbReference type="GO" id="GO:0032259">
    <property type="term" value="P:methylation"/>
    <property type="evidence" value="ECO:0007669"/>
    <property type="project" value="UniProtKB-KW"/>
</dbReference>
<dbReference type="Pfam" id="PF08241">
    <property type="entry name" value="Methyltransf_11"/>
    <property type="match status" value="1"/>
</dbReference>
<dbReference type="CDD" id="cd02440">
    <property type="entry name" value="AdoMet_MTases"/>
    <property type="match status" value="1"/>
</dbReference>
<accession>A0A542DRW3</accession>
<comment type="caution">
    <text evidence="2">The sequence shown here is derived from an EMBL/GenBank/DDBJ whole genome shotgun (WGS) entry which is preliminary data.</text>
</comment>
<keyword evidence="2" id="KW-0808">Transferase</keyword>
<gene>
    <name evidence="2" type="ORF">FB471_5571</name>
</gene>
<organism evidence="2 3">
    <name type="scientific">Amycolatopsis cihanbeyliensis</name>
    <dbReference type="NCBI Taxonomy" id="1128664"/>
    <lineage>
        <taxon>Bacteria</taxon>
        <taxon>Bacillati</taxon>
        <taxon>Actinomycetota</taxon>
        <taxon>Actinomycetes</taxon>
        <taxon>Pseudonocardiales</taxon>
        <taxon>Pseudonocardiaceae</taxon>
        <taxon>Amycolatopsis</taxon>
    </lineage>
</organism>
<protein>
    <submittedName>
        <fullName evidence="2">Methyltransferase family protein</fullName>
    </submittedName>
</protein>
<keyword evidence="3" id="KW-1185">Reference proteome</keyword>
<dbReference type="GO" id="GO:0008757">
    <property type="term" value="F:S-adenosylmethionine-dependent methyltransferase activity"/>
    <property type="evidence" value="ECO:0007669"/>
    <property type="project" value="InterPro"/>
</dbReference>
<dbReference type="AlphaFoldDB" id="A0A542DRW3"/>
<keyword evidence="2" id="KW-0489">Methyltransferase</keyword>
<proteinExistence type="predicted"/>
<feature type="domain" description="Methyltransferase type 11" evidence="1">
    <location>
        <begin position="45"/>
        <end position="118"/>
    </location>
</feature>
<dbReference type="SUPFAM" id="SSF53335">
    <property type="entry name" value="S-adenosyl-L-methionine-dependent methyltransferases"/>
    <property type="match status" value="1"/>
</dbReference>
<reference evidence="2 3" key="1">
    <citation type="submission" date="2019-06" db="EMBL/GenBank/DDBJ databases">
        <title>Sequencing the genomes of 1000 actinobacteria strains.</title>
        <authorList>
            <person name="Klenk H.-P."/>
        </authorList>
    </citation>
    <scope>NUCLEOTIDE SEQUENCE [LARGE SCALE GENOMIC DNA]</scope>
    <source>
        <strain evidence="2 3">DSM 45679</strain>
    </source>
</reference>
<sequence>MTGSPASAGLALSEDAVFADFAARVDLSGAVVAEIGGSVAVETTERHGVACWYAVDPNRAAYTAESGRYRVLRARAEELSLPDASVDAVFSSNAFQFLDVASTLAQAHRVLRPGGLLYAHFGPIWSAIDGHQLEYVRYAGRDLVFWRDTYLPPWAHLAYERAELAELLAGALPADLAELLLWHVHDSDTVNRLFFEDYVSAALGSGLRWVEVTASAQLDYVISAPFDPSALRAVTEEELTARWTRRRGRPTQIGIRDVLMVLRRPD</sequence>
<dbReference type="Gene3D" id="3.40.50.150">
    <property type="entry name" value="Vaccinia Virus protein VP39"/>
    <property type="match status" value="1"/>
</dbReference>
<evidence type="ECO:0000313" key="3">
    <source>
        <dbReference type="Proteomes" id="UP000320876"/>
    </source>
</evidence>
<evidence type="ECO:0000313" key="2">
    <source>
        <dbReference type="EMBL" id="TQJ05734.1"/>
    </source>
</evidence>
<dbReference type="RefSeq" id="WP_142001220.1">
    <property type="nucleotide sequence ID" value="NZ_VFML01000001.1"/>
</dbReference>
<dbReference type="EMBL" id="VFML01000001">
    <property type="protein sequence ID" value="TQJ05734.1"/>
    <property type="molecule type" value="Genomic_DNA"/>
</dbReference>
<dbReference type="InterPro" id="IPR013216">
    <property type="entry name" value="Methyltransf_11"/>
</dbReference>
<evidence type="ECO:0000259" key="1">
    <source>
        <dbReference type="Pfam" id="PF08241"/>
    </source>
</evidence>
<dbReference type="OrthoDB" id="9810615at2"/>
<name>A0A542DRW3_AMYCI</name>
<dbReference type="InterPro" id="IPR029063">
    <property type="entry name" value="SAM-dependent_MTases_sf"/>
</dbReference>
<dbReference type="Proteomes" id="UP000320876">
    <property type="component" value="Unassembled WGS sequence"/>
</dbReference>